<accession>A0ABZ2QNF0</accession>
<dbReference type="EMBL" id="CP147982">
    <property type="protein sequence ID" value="WXK77590.1"/>
    <property type="molecule type" value="Genomic_DNA"/>
</dbReference>
<dbReference type="SUPFAM" id="SSF81901">
    <property type="entry name" value="HCP-like"/>
    <property type="match status" value="1"/>
</dbReference>
<protein>
    <submittedName>
        <fullName evidence="1">Tetratricopeptide repeat protein</fullName>
    </submittedName>
</protein>
<dbReference type="InterPro" id="IPR050767">
    <property type="entry name" value="Sel1_AlgK"/>
</dbReference>
<proteinExistence type="predicted"/>
<dbReference type="Proteomes" id="UP001626628">
    <property type="component" value="Chromosome"/>
</dbReference>
<dbReference type="PANTHER" id="PTHR11102">
    <property type="entry name" value="SEL-1-LIKE PROTEIN"/>
    <property type="match status" value="1"/>
</dbReference>
<dbReference type="RefSeq" id="WP_407286787.1">
    <property type="nucleotide sequence ID" value="NZ_CP147982.1"/>
</dbReference>
<organism evidence="1 2">
    <name type="scientific">Streptomyces sirii</name>
    <dbReference type="NCBI Taxonomy" id="3127701"/>
    <lineage>
        <taxon>Bacteria</taxon>
        <taxon>Bacillati</taxon>
        <taxon>Actinomycetota</taxon>
        <taxon>Actinomycetes</taxon>
        <taxon>Kitasatosporales</taxon>
        <taxon>Streptomycetaceae</taxon>
        <taxon>Streptomyces</taxon>
    </lineage>
</organism>
<reference evidence="1 2" key="1">
    <citation type="submission" date="2024-03" db="EMBL/GenBank/DDBJ databases">
        <title>The complete genome of Streptomyces sirii sp.nov.</title>
        <authorList>
            <person name="Zakalyukina Y.V."/>
            <person name="Belik A.R."/>
            <person name="Biryukov M.V."/>
            <person name="Baturina O.A."/>
            <person name="Kabilov M.R."/>
        </authorList>
    </citation>
    <scope>NUCLEOTIDE SEQUENCE [LARGE SCALE GENOMIC DNA]</scope>
    <source>
        <strain evidence="1 2">BP-8</strain>
    </source>
</reference>
<evidence type="ECO:0000313" key="1">
    <source>
        <dbReference type="EMBL" id="WXK77590.1"/>
    </source>
</evidence>
<dbReference type="InterPro" id="IPR011990">
    <property type="entry name" value="TPR-like_helical_dom_sf"/>
</dbReference>
<dbReference type="InterPro" id="IPR006597">
    <property type="entry name" value="Sel1-like"/>
</dbReference>
<dbReference type="Pfam" id="PF13181">
    <property type="entry name" value="TPR_8"/>
    <property type="match status" value="1"/>
</dbReference>
<dbReference type="Pfam" id="PF13374">
    <property type="entry name" value="TPR_10"/>
    <property type="match status" value="1"/>
</dbReference>
<name>A0ABZ2QNF0_9ACTN</name>
<dbReference type="SMART" id="SM00671">
    <property type="entry name" value="SEL1"/>
    <property type="match status" value="4"/>
</dbReference>
<dbReference type="PANTHER" id="PTHR11102:SF160">
    <property type="entry name" value="ERAD-ASSOCIATED E3 UBIQUITIN-PROTEIN LIGASE COMPONENT HRD3"/>
    <property type="match status" value="1"/>
</dbReference>
<gene>
    <name evidence="1" type="ORF">WAB15_17180</name>
</gene>
<dbReference type="Gene3D" id="1.25.40.10">
    <property type="entry name" value="Tetratricopeptide repeat domain"/>
    <property type="match status" value="2"/>
</dbReference>
<dbReference type="InterPro" id="IPR019734">
    <property type="entry name" value="TPR_rpt"/>
</dbReference>
<evidence type="ECO:0000313" key="2">
    <source>
        <dbReference type="Proteomes" id="UP001626628"/>
    </source>
</evidence>
<sequence>MERELLKLAAWGATALARAAGTDAWAAVRPRLDELFARYDLVFPVRRGEDEVFAPYLELSLYNLLKVDPEAAGELRAILAELPAGPPGAPPSGPPAGPGVHNALSGGTQGSVIQAGSVGTITVQAPVYHQGTHIDPESWPAAGDADPIALGVRPTHRGTGLPPLPPYVGRDRDRELTAAVAQARTRGGLVLVLGEPFAGKSRTALAALADQLDGFRVYAPARGADLRGLPALLQGRPGRYAVWLDDLDGHLGEGGLEPRLLAQLSALRVVVLATMRDEAYDEHRHEPHGRVLDLAQTVELAREWSPAERALLTESAGRTGDFRLTAAAASSGTEGLAAYLGLGPLLWEEWWRARRADRHPRGHALVRAALDLARCGLDGPLPMDLLLKVHEGYADVTGMDRESAADAVAWAAERRHGLRLLVRVTGDTWRAAPFLVETAARHETFPPVDGQVWGCALEAAREDGARDFAKIAAGAREAFRRAADEGDSHALHNLGVLAESLGEGEEAEEWFRRAAEAGQSRSAGRLGRMLAERGEGKLAERYLEQAAEVGDAEAATLLGKVLRERAQRWLTVGREGGSLEAAQLLAEQLLGAGDNDGAFDCYWEAVTAGYAPAVAGYATLLFLWNSREYAEVWLRRAADAGDKRAAEVLHDAYDSPAPTDTDEQEFRSHADEGREFAPGNLGVFLELRGRTDEAQRWYREAYETGDAHGAFRLAELHKKAGEPDQAQAWYRKAAEMGHLGAEHALAEKPDAVSE</sequence>
<keyword evidence="2" id="KW-1185">Reference proteome</keyword>